<evidence type="ECO:0000313" key="2">
    <source>
        <dbReference type="Proteomes" id="UP000276526"/>
    </source>
</evidence>
<dbReference type="Gene3D" id="3.40.50.1000">
    <property type="entry name" value="HAD superfamily/HAD-like"/>
    <property type="match status" value="1"/>
</dbReference>
<dbReference type="InterPro" id="IPR023214">
    <property type="entry name" value="HAD_sf"/>
</dbReference>
<dbReference type="RefSeq" id="WP_125207400.1">
    <property type="nucleotide sequence ID" value="NZ_JAPJOD010000138.1"/>
</dbReference>
<dbReference type="EMBL" id="PQNK01000021">
    <property type="protein sequence ID" value="RRO85589.1"/>
    <property type="molecule type" value="Genomic_DNA"/>
</dbReference>
<organism evidence="1 2">
    <name type="scientific">Corynebacterium bovis</name>
    <dbReference type="NCBI Taxonomy" id="36808"/>
    <lineage>
        <taxon>Bacteria</taxon>
        <taxon>Bacillati</taxon>
        <taxon>Actinomycetota</taxon>
        <taxon>Actinomycetes</taxon>
        <taxon>Mycobacteriales</taxon>
        <taxon>Corynebacteriaceae</taxon>
        <taxon>Corynebacterium</taxon>
    </lineage>
</organism>
<dbReference type="SUPFAM" id="SSF56784">
    <property type="entry name" value="HAD-like"/>
    <property type="match status" value="1"/>
</dbReference>
<accession>A0A3R8PBF1</accession>
<name>A0A3R8PBF1_9CORY</name>
<comment type="caution">
    <text evidence="1">The sequence shown here is derived from an EMBL/GenBank/DDBJ whole genome shotgun (WGS) entry which is preliminary data.</text>
</comment>
<dbReference type="AlphaFoldDB" id="A0A3R8PBF1"/>
<sequence length="224" mass="23754">MGPSPVSPSVTSLPLIVFDLPGVLVPAPDPAVTLATVVARHRPGPDAATAAALAASYARYRESYCLSMGPRDFATAVLRSAGVEPDPALVEDLIADDTARCSTPDPATLRLLMHLRATGRPYAVLADAPQPVVDRVRAADWGRAAAVTSFSVELRFTTPHQGAFRRFDRQVALAGFDPAAVVYFGSDEAALTVAARRGWDAHRWEGVDAAHRVLTPPAGLRQVP</sequence>
<dbReference type="Proteomes" id="UP000276526">
    <property type="component" value="Unassembled WGS sequence"/>
</dbReference>
<evidence type="ECO:0008006" key="3">
    <source>
        <dbReference type="Google" id="ProtNLM"/>
    </source>
</evidence>
<evidence type="ECO:0000313" key="1">
    <source>
        <dbReference type="EMBL" id="RRO85589.1"/>
    </source>
</evidence>
<reference evidence="1 2" key="1">
    <citation type="submission" date="2018-01" db="EMBL/GenBank/DDBJ databases">
        <title>Twenty Corynebacterium bovis Genomes.</title>
        <authorList>
            <person name="Gulvik C.A."/>
        </authorList>
    </citation>
    <scope>NUCLEOTIDE SEQUENCE [LARGE SCALE GENOMIC DNA]</scope>
    <source>
        <strain evidence="1 2">F6900</strain>
    </source>
</reference>
<proteinExistence type="predicted"/>
<protein>
    <recommendedName>
        <fullName evidence="3">HAD family hydrolase</fullName>
    </recommendedName>
</protein>
<gene>
    <name evidence="1" type="ORF">CXF48_10370</name>
</gene>
<dbReference type="InterPro" id="IPR036412">
    <property type="entry name" value="HAD-like_sf"/>
</dbReference>